<evidence type="ECO:0008006" key="4">
    <source>
        <dbReference type="Google" id="ProtNLM"/>
    </source>
</evidence>
<reference evidence="2 3" key="1">
    <citation type="submission" date="2017-05" db="EMBL/GenBank/DDBJ databases">
        <title>Vagococcus spp. assemblies.</title>
        <authorList>
            <person name="Gulvik C.A."/>
        </authorList>
    </citation>
    <scope>NUCLEOTIDE SEQUENCE [LARGE SCALE GENOMIC DNA]</scope>
    <source>
        <strain evidence="2 3">SS1995</strain>
    </source>
</reference>
<feature type="transmembrane region" description="Helical" evidence="1">
    <location>
        <begin position="36"/>
        <end position="58"/>
    </location>
</feature>
<dbReference type="OrthoDB" id="4624at2"/>
<evidence type="ECO:0000313" key="3">
    <source>
        <dbReference type="Proteomes" id="UP000287857"/>
    </source>
</evidence>
<dbReference type="GO" id="GO:0022857">
    <property type="term" value="F:transmembrane transporter activity"/>
    <property type="evidence" value="ECO:0007669"/>
    <property type="project" value="InterPro"/>
</dbReference>
<dbReference type="RefSeq" id="WP_125983403.1">
    <property type="nucleotide sequence ID" value="NZ_NGJS01000003.1"/>
</dbReference>
<dbReference type="EMBL" id="NGJS01000003">
    <property type="protein sequence ID" value="RST99872.1"/>
    <property type="molecule type" value="Genomic_DNA"/>
</dbReference>
<proteinExistence type="predicted"/>
<dbReference type="Gene3D" id="1.10.1760.20">
    <property type="match status" value="1"/>
</dbReference>
<feature type="transmembrane region" description="Helical" evidence="1">
    <location>
        <begin position="136"/>
        <end position="161"/>
    </location>
</feature>
<dbReference type="InterPro" id="IPR024529">
    <property type="entry name" value="ECF_trnsprt_substrate-spec"/>
</dbReference>
<dbReference type="Proteomes" id="UP000287857">
    <property type="component" value="Unassembled WGS sequence"/>
</dbReference>
<protein>
    <recommendedName>
        <fullName evidence="4">Folate family ECF transporter S component</fullName>
    </recommendedName>
</protein>
<keyword evidence="1" id="KW-1133">Transmembrane helix</keyword>
<feature type="transmembrane region" description="Helical" evidence="1">
    <location>
        <begin position="12"/>
        <end position="29"/>
    </location>
</feature>
<keyword evidence="3" id="KW-1185">Reference proteome</keyword>
<keyword evidence="1" id="KW-0472">Membrane</keyword>
<evidence type="ECO:0000256" key="1">
    <source>
        <dbReference type="SAM" id="Phobius"/>
    </source>
</evidence>
<gene>
    <name evidence="2" type="ORF">CBF37_03890</name>
</gene>
<dbReference type="NCBIfam" id="TIGR04518">
    <property type="entry name" value="ECF_S_folT_fam"/>
    <property type="match status" value="1"/>
</dbReference>
<dbReference type="AlphaFoldDB" id="A0A430A0M8"/>
<evidence type="ECO:0000313" key="2">
    <source>
        <dbReference type="EMBL" id="RST99872.1"/>
    </source>
</evidence>
<feature type="transmembrane region" description="Helical" evidence="1">
    <location>
        <begin position="109"/>
        <end position="130"/>
    </location>
</feature>
<name>A0A430A0M8_9ENTE</name>
<sequence length="176" mass="19836">MTETNTHFTAKRIALMGILMALQIILSRFASINTPFVKIGFTFVAIVLMGMFFNPLVAGFCNMLADFIGITLLPVGGGFFWGFSISAFLTAALYSYFFYKKDMTITRIIIVNLIVGIILHMGLNTLWLYMLQGTSVYAFIPIRFSKEIILIVVQIVVTIAMSKSQYLKKQLIRFDS</sequence>
<dbReference type="InterPro" id="IPR030949">
    <property type="entry name" value="ECF_S_folate_fam"/>
</dbReference>
<feature type="transmembrane region" description="Helical" evidence="1">
    <location>
        <begin position="78"/>
        <end position="97"/>
    </location>
</feature>
<dbReference type="Pfam" id="PF12822">
    <property type="entry name" value="ECF_trnsprt"/>
    <property type="match status" value="1"/>
</dbReference>
<keyword evidence="1" id="KW-0812">Transmembrane</keyword>
<organism evidence="2 3">
    <name type="scientific">Vagococcus vulneris</name>
    <dbReference type="NCBI Taxonomy" id="1977869"/>
    <lineage>
        <taxon>Bacteria</taxon>
        <taxon>Bacillati</taxon>
        <taxon>Bacillota</taxon>
        <taxon>Bacilli</taxon>
        <taxon>Lactobacillales</taxon>
        <taxon>Enterococcaceae</taxon>
        <taxon>Vagococcus</taxon>
    </lineage>
</organism>
<accession>A0A430A0M8</accession>
<comment type="caution">
    <text evidence="2">The sequence shown here is derived from an EMBL/GenBank/DDBJ whole genome shotgun (WGS) entry which is preliminary data.</text>
</comment>